<gene>
    <name evidence="2" type="ORF">TCM_039647</name>
</gene>
<keyword evidence="3" id="KW-1185">Reference proteome</keyword>
<evidence type="ECO:0008006" key="4">
    <source>
        <dbReference type="Google" id="ProtNLM"/>
    </source>
</evidence>
<evidence type="ECO:0000313" key="2">
    <source>
        <dbReference type="EMBL" id="EOY32127.1"/>
    </source>
</evidence>
<dbReference type="PANTHER" id="PTHR11439:SF483">
    <property type="entry name" value="PEPTIDE SYNTHASE GLIP-LIKE, PUTATIVE (AFU_ORTHOLOGUE AFUA_3G12920)-RELATED"/>
    <property type="match status" value="1"/>
</dbReference>
<organism evidence="2 3">
    <name type="scientific">Theobroma cacao</name>
    <name type="common">Cacao</name>
    <name type="synonym">Cocoa</name>
    <dbReference type="NCBI Taxonomy" id="3641"/>
    <lineage>
        <taxon>Eukaryota</taxon>
        <taxon>Viridiplantae</taxon>
        <taxon>Streptophyta</taxon>
        <taxon>Embryophyta</taxon>
        <taxon>Tracheophyta</taxon>
        <taxon>Spermatophyta</taxon>
        <taxon>Magnoliopsida</taxon>
        <taxon>eudicotyledons</taxon>
        <taxon>Gunneridae</taxon>
        <taxon>Pentapetalae</taxon>
        <taxon>rosids</taxon>
        <taxon>malvids</taxon>
        <taxon>Malvales</taxon>
        <taxon>Malvaceae</taxon>
        <taxon>Byttnerioideae</taxon>
        <taxon>Theobroma</taxon>
    </lineage>
</organism>
<name>A0A061GSJ8_THECC</name>
<dbReference type="Gramene" id="EOY32127">
    <property type="protein sequence ID" value="EOY32127"/>
    <property type="gene ID" value="TCM_039647"/>
</dbReference>
<keyword evidence="1" id="KW-0812">Transmembrane</keyword>
<proteinExistence type="predicted"/>
<keyword evidence="1" id="KW-1133">Transmembrane helix</keyword>
<dbReference type="eggNOG" id="KOG0017">
    <property type="taxonomic scope" value="Eukaryota"/>
</dbReference>
<accession>A0A061GSJ8</accession>
<dbReference type="AlphaFoldDB" id="A0A061GSJ8"/>
<protein>
    <recommendedName>
        <fullName evidence="4">Mitochondrial protein</fullName>
    </recommendedName>
</protein>
<dbReference type="HOGENOM" id="CLU_1868859_0_0_1"/>
<dbReference type="PANTHER" id="PTHR11439">
    <property type="entry name" value="GAG-POL-RELATED RETROTRANSPOSON"/>
    <property type="match status" value="1"/>
</dbReference>
<evidence type="ECO:0000256" key="1">
    <source>
        <dbReference type="SAM" id="Phobius"/>
    </source>
</evidence>
<dbReference type="InParanoid" id="A0A061GSJ8"/>
<feature type="transmembrane region" description="Helical" evidence="1">
    <location>
        <begin position="58"/>
        <end position="77"/>
    </location>
</feature>
<keyword evidence="1" id="KW-0472">Membrane</keyword>
<reference evidence="2 3" key="1">
    <citation type="journal article" date="2013" name="Genome Biol.">
        <title>The genome sequence of the most widely cultivated cacao type and its use to identify candidate genes regulating pod color.</title>
        <authorList>
            <person name="Motamayor J.C."/>
            <person name="Mockaitis K."/>
            <person name="Schmutz J."/>
            <person name="Haiminen N."/>
            <person name="Iii D.L."/>
            <person name="Cornejo O."/>
            <person name="Findley S.D."/>
            <person name="Zheng P."/>
            <person name="Utro F."/>
            <person name="Royaert S."/>
            <person name="Saski C."/>
            <person name="Jenkins J."/>
            <person name="Podicheti R."/>
            <person name="Zhao M."/>
            <person name="Scheffler B.E."/>
            <person name="Stack J.C."/>
            <person name="Feltus F.A."/>
            <person name="Mustiga G.M."/>
            <person name="Amores F."/>
            <person name="Phillips W."/>
            <person name="Marelli J.P."/>
            <person name="May G.D."/>
            <person name="Shapiro H."/>
            <person name="Ma J."/>
            <person name="Bustamante C.D."/>
            <person name="Schnell R.J."/>
            <person name="Main D."/>
            <person name="Gilbert D."/>
            <person name="Parida L."/>
            <person name="Kuhn D.N."/>
        </authorList>
    </citation>
    <scope>NUCLEOTIDE SEQUENCE [LARGE SCALE GENOMIC DNA]</scope>
    <source>
        <strain evidence="3">cv. Matina 1-6</strain>
    </source>
</reference>
<sequence length="137" mass="15824">MVPMLNDMYRAIPTHGELKLPWQNEKLSIHFGENLNDLSTYRSLIGSLLYIYATQPNIIFLVSLLSRFISYIHFIIAKRILMYLNGIIEFVVHLTQSNIVKKLVIFHLNSESNNSQGLSLDSKGVNLGLYFLFELYL</sequence>
<dbReference type="EMBL" id="CM001887">
    <property type="protein sequence ID" value="EOY32127.1"/>
    <property type="molecule type" value="Genomic_DNA"/>
</dbReference>
<evidence type="ECO:0000313" key="3">
    <source>
        <dbReference type="Proteomes" id="UP000026915"/>
    </source>
</evidence>
<dbReference type="Proteomes" id="UP000026915">
    <property type="component" value="Chromosome 9"/>
</dbReference>